<evidence type="ECO:0000256" key="1">
    <source>
        <dbReference type="SAM" id="MobiDB-lite"/>
    </source>
</evidence>
<dbReference type="OrthoDB" id="2652114at2759"/>
<keyword evidence="3" id="KW-1185">Reference proteome</keyword>
<comment type="caution">
    <text evidence="2">The sequence shown here is derived from an EMBL/GenBank/DDBJ whole genome shotgun (WGS) entry which is preliminary data.</text>
</comment>
<gene>
    <name evidence="2" type="ORF">HD556DRAFT_1436761</name>
</gene>
<evidence type="ECO:0000313" key="3">
    <source>
        <dbReference type="Proteomes" id="UP000719766"/>
    </source>
</evidence>
<organism evidence="2 3">
    <name type="scientific">Suillus plorans</name>
    <dbReference type="NCBI Taxonomy" id="116603"/>
    <lineage>
        <taxon>Eukaryota</taxon>
        <taxon>Fungi</taxon>
        <taxon>Dikarya</taxon>
        <taxon>Basidiomycota</taxon>
        <taxon>Agaricomycotina</taxon>
        <taxon>Agaricomycetes</taxon>
        <taxon>Agaricomycetidae</taxon>
        <taxon>Boletales</taxon>
        <taxon>Suillineae</taxon>
        <taxon>Suillaceae</taxon>
        <taxon>Suillus</taxon>
    </lineage>
</organism>
<dbReference type="AlphaFoldDB" id="A0A9P7DZS2"/>
<reference evidence="2" key="1">
    <citation type="journal article" date="2020" name="New Phytol.">
        <title>Comparative genomics reveals dynamic genome evolution in host specialist ectomycorrhizal fungi.</title>
        <authorList>
            <person name="Lofgren L.A."/>
            <person name="Nguyen N.H."/>
            <person name="Vilgalys R."/>
            <person name="Ruytinx J."/>
            <person name="Liao H.L."/>
            <person name="Branco S."/>
            <person name="Kuo A."/>
            <person name="LaButti K."/>
            <person name="Lipzen A."/>
            <person name="Andreopoulos W."/>
            <person name="Pangilinan J."/>
            <person name="Riley R."/>
            <person name="Hundley H."/>
            <person name="Na H."/>
            <person name="Barry K."/>
            <person name="Grigoriev I.V."/>
            <person name="Stajich J.E."/>
            <person name="Kennedy P.G."/>
        </authorList>
    </citation>
    <scope>NUCLEOTIDE SEQUENCE</scope>
    <source>
        <strain evidence="2">S12</strain>
    </source>
</reference>
<feature type="region of interest" description="Disordered" evidence="1">
    <location>
        <begin position="196"/>
        <end position="237"/>
    </location>
</feature>
<protein>
    <submittedName>
        <fullName evidence="2">Uncharacterized protein</fullName>
    </submittedName>
</protein>
<dbReference type="Proteomes" id="UP000719766">
    <property type="component" value="Unassembled WGS sequence"/>
</dbReference>
<feature type="compositionally biased region" description="Acidic residues" evidence="1">
    <location>
        <begin position="220"/>
        <end position="230"/>
    </location>
</feature>
<sequence length="255" mass="28918">MDKLATRESNRLVIEDCPSQRRGNCNKLGYHLPTSSGLNLLIPLAHRNERINKLFHNIAEIDLTPLWDIKKLDGLGQQSTTALAQHQELSVPAIAYRVGSLHCPDKGEDIRRIPDTTMPDDPRYKPGKHISLDTKVHIIPRHQLSRRFALMISFCRDYRELRHKDAFGCIISTVVFGNDEYIGFDATMKIRKLKLSAPSRPSRTPKGLRTRRKTQSVSSSEDDGVLESDDSSSSYFPPNLFSSLYFKSEEAQPDV</sequence>
<dbReference type="EMBL" id="JABBWE010000002">
    <property type="protein sequence ID" value="KAG1806822.1"/>
    <property type="molecule type" value="Genomic_DNA"/>
</dbReference>
<name>A0A9P7DZS2_9AGAM</name>
<dbReference type="GeneID" id="64599368"/>
<dbReference type="RefSeq" id="XP_041167293.1">
    <property type="nucleotide sequence ID" value="XM_041305604.1"/>
</dbReference>
<accession>A0A9P7DZS2</accession>
<evidence type="ECO:0000313" key="2">
    <source>
        <dbReference type="EMBL" id="KAG1806822.1"/>
    </source>
</evidence>
<proteinExistence type="predicted"/>